<reference evidence="5 6" key="2">
    <citation type="journal article" date="2015" name="Syst. Appl. Microbiol.">
        <title>Nitrincola nitratireducens sp. nov. isolated from a haloalkaline crater lake.</title>
        <authorList>
            <person name="Singh A."/>
            <person name="Vaidya B."/>
            <person name="Tanuku N.R."/>
            <person name="Pinnaka A.K."/>
        </authorList>
    </citation>
    <scope>NUCLEOTIDE SEQUENCE [LARGE SCALE GENOMIC DNA]</scope>
    <source>
        <strain evidence="5 6">AK23</strain>
    </source>
</reference>
<evidence type="ECO:0000256" key="3">
    <source>
        <dbReference type="ARBA" id="ARBA00023163"/>
    </source>
</evidence>
<dbReference type="Proteomes" id="UP000019464">
    <property type="component" value="Unassembled WGS sequence"/>
</dbReference>
<protein>
    <submittedName>
        <fullName evidence="5">Transcriptional regulatory protein uhpA</fullName>
    </submittedName>
</protein>
<dbReference type="InterPro" id="IPR016032">
    <property type="entry name" value="Sig_transdc_resp-reg_C-effctor"/>
</dbReference>
<name>W9UWU7_9GAMM</name>
<dbReference type="GO" id="GO:0003677">
    <property type="term" value="F:DNA binding"/>
    <property type="evidence" value="ECO:0007669"/>
    <property type="project" value="UniProtKB-KW"/>
</dbReference>
<reference evidence="6" key="1">
    <citation type="submission" date="2012-11" db="EMBL/GenBank/DDBJ databases">
        <authorList>
            <person name="Singh A."/>
            <person name="Pinnaka A.K."/>
            <person name="Vaidya B."/>
        </authorList>
    </citation>
    <scope>NUCLEOTIDE SEQUENCE [LARGE SCALE GENOMIC DNA]</scope>
    <source>
        <strain evidence="6">AK23</strain>
    </source>
</reference>
<proteinExistence type="predicted"/>
<keyword evidence="3" id="KW-0804">Transcription</keyword>
<dbReference type="PANTHER" id="PTHR43214:SF41">
    <property type="entry name" value="NITRATE_NITRITE RESPONSE REGULATOR PROTEIN NARP"/>
    <property type="match status" value="1"/>
</dbReference>
<dbReference type="GO" id="GO:0006355">
    <property type="term" value="P:regulation of DNA-templated transcription"/>
    <property type="evidence" value="ECO:0007669"/>
    <property type="project" value="InterPro"/>
</dbReference>
<evidence type="ECO:0000313" key="6">
    <source>
        <dbReference type="Proteomes" id="UP000019464"/>
    </source>
</evidence>
<keyword evidence="2" id="KW-0238">DNA-binding</keyword>
<organism evidence="5 6">
    <name type="scientific">Nitrincola nitratireducens</name>
    <dbReference type="NCBI Taxonomy" id="1229521"/>
    <lineage>
        <taxon>Bacteria</taxon>
        <taxon>Pseudomonadati</taxon>
        <taxon>Pseudomonadota</taxon>
        <taxon>Gammaproteobacteria</taxon>
        <taxon>Oceanospirillales</taxon>
        <taxon>Oceanospirillaceae</taxon>
        <taxon>Nitrincola</taxon>
    </lineage>
</organism>
<evidence type="ECO:0000313" key="5">
    <source>
        <dbReference type="EMBL" id="EXJ11554.1"/>
    </source>
</evidence>
<dbReference type="Pfam" id="PF00196">
    <property type="entry name" value="GerE"/>
    <property type="match status" value="1"/>
</dbReference>
<keyword evidence="1" id="KW-0805">Transcription regulation</keyword>
<keyword evidence="6" id="KW-1185">Reference proteome</keyword>
<evidence type="ECO:0000256" key="2">
    <source>
        <dbReference type="ARBA" id="ARBA00023125"/>
    </source>
</evidence>
<dbReference type="PANTHER" id="PTHR43214">
    <property type="entry name" value="TWO-COMPONENT RESPONSE REGULATOR"/>
    <property type="match status" value="1"/>
</dbReference>
<dbReference type="PRINTS" id="PR00038">
    <property type="entry name" value="HTHLUXR"/>
</dbReference>
<dbReference type="InterPro" id="IPR000792">
    <property type="entry name" value="Tscrpt_reg_LuxR_C"/>
</dbReference>
<dbReference type="RefSeq" id="WP_051514333.1">
    <property type="nucleotide sequence ID" value="NZ_AONB01000006.1"/>
</dbReference>
<dbReference type="PROSITE" id="PS50043">
    <property type="entry name" value="HTH_LUXR_2"/>
    <property type="match status" value="1"/>
</dbReference>
<dbReference type="PATRIC" id="fig|1229521.3.peg.1713"/>
<dbReference type="InterPro" id="IPR039420">
    <property type="entry name" value="WalR-like"/>
</dbReference>
<evidence type="ECO:0000259" key="4">
    <source>
        <dbReference type="PROSITE" id="PS50043"/>
    </source>
</evidence>
<evidence type="ECO:0000256" key="1">
    <source>
        <dbReference type="ARBA" id="ARBA00023015"/>
    </source>
</evidence>
<accession>W9UWU7</accession>
<dbReference type="EMBL" id="AONB01000006">
    <property type="protein sequence ID" value="EXJ11554.1"/>
    <property type="molecule type" value="Genomic_DNA"/>
</dbReference>
<dbReference type="SUPFAM" id="SSF46894">
    <property type="entry name" value="C-terminal effector domain of the bipartite response regulators"/>
    <property type="match status" value="1"/>
</dbReference>
<dbReference type="OrthoDB" id="9794397at2"/>
<feature type="domain" description="HTH luxR-type" evidence="4">
    <location>
        <begin position="136"/>
        <end position="201"/>
    </location>
</feature>
<dbReference type="AlphaFoldDB" id="W9UWU7"/>
<dbReference type="PROSITE" id="PS00622">
    <property type="entry name" value="HTH_LUXR_1"/>
    <property type="match status" value="1"/>
</dbReference>
<comment type="caution">
    <text evidence="5">The sequence shown here is derived from an EMBL/GenBank/DDBJ whole genome shotgun (WGS) entry which is preliminary data.</text>
</comment>
<gene>
    <name evidence="5" type="primary">uhpA</name>
    <name evidence="5" type="ORF">D791_01686</name>
</gene>
<dbReference type="STRING" id="1229521.D791_01686"/>
<dbReference type="SMART" id="SM00421">
    <property type="entry name" value="HTH_LUXR"/>
    <property type="match status" value="1"/>
</dbReference>
<dbReference type="Gene3D" id="3.40.50.2300">
    <property type="match status" value="1"/>
</dbReference>
<sequence length="201" mass="22408">MNIKNTFITDDNLKISRWSMAFPDAEIISTTQFEPQFHQSDVVWIVVGIKNWQSLISGYTQLGIPVIALSKRMTLPELRQALEAGARAYVEALANVNTLKQVAETVTNGAMWLPAPLLTRIIGSLSNILSEPTNRQKSPLDALTQRERQVTEAVAQGASNKEVAKLLNITERTVKAHLTSIYEKLQVKDRMHLMLIARVGS</sequence>
<dbReference type="CDD" id="cd06170">
    <property type="entry name" value="LuxR_C_like"/>
    <property type="match status" value="1"/>
</dbReference>